<accession>A0A9P4N0U6</accession>
<organism evidence="1 2">
    <name type="scientific">Lojkania enalia</name>
    <dbReference type="NCBI Taxonomy" id="147567"/>
    <lineage>
        <taxon>Eukaryota</taxon>
        <taxon>Fungi</taxon>
        <taxon>Dikarya</taxon>
        <taxon>Ascomycota</taxon>
        <taxon>Pezizomycotina</taxon>
        <taxon>Dothideomycetes</taxon>
        <taxon>Pleosporomycetidae</taxon>
        <taxon>Pleosporales</taxon>
        <taxon>Pleosporales incertae sedis</taxon>
        <taxon>Lojkania</taxon>
    </lineage>
</organism>
<evidence type="ECO:0000313" key="1">
    <source>
        <dbReference type="EMBL" id="KAF2258059.1"/>
    </source>
</evidence>
<evidence type="ECO:0000313" key="2">
    <source>
        <dbReference type="Proteomes" id="UP000800093"/>
    </source>
</evidence>
<reference evidence="2" key="1">
    <citation type="journal article" date="2020" name="Stud. Mycol.">
        <title>101 Dothideomycetes genomes: A test case for predicting lifestyles and emergence of pathogens.</title>
        <authorList>
            <person name="Haridas S."/>
            <person name="Albert R."/>
            <person name="Binder M."/>
            <person name="Bloem J."/>
            <person name="LaButti K."/>
            <person name="Salamov A."/>
            <person name="Andreopoulos B."/>
            <person name="Baker S."/>
            <person name="Barry K."/>
            <person name="Bills G."/>
            <person name="Bluhm B."/>
            <person name="Cannon C."/>
            <person name="Castanera R."/>
            <person name="Culley D."/>
            <person name="Daum C."/>
            <person name="Ezra D."/>
            <person name="Gonzalez J."/>
            <person name="Henrissat B."/>
            <person name="Kuo A."/>
            <person name="Liang C."/>
            <person name="Lipzen A."/>
            <person name="Lutzoni F."/>
            <person name="Magnuson J."/>
            <person name="Mondo S."/>
            <person name="Nolan M."/>
            <person name="Ohm R."/>
            <person name="Pangilinan J."/>
            <person name="Park H.-J."/>
            <person name="Ramirez L."/>
            <person name="Alfaro M."/>
            <person name="Sun H."/>
            <person name="Tritt A."/>
            <person name="Yoshinaga Y."/>
            <person name="Zwiers L.-H."/>
            <person name="Turgeon B."/>
            <person name="Goodwin S."/>
            <person name="Spatafora J."/>
            <person name="Crous P."/>
            <person name="Grigoriev I."/>
        </authorList>
    </citation>
    <scope>NUCLEOTIDE SEQUENCE [LARGE SCALE GENOMIC DNA]</scope>
    <source>
        <strain evidence="2">CBS 304.66</strain>
    </source>
</reference>
<dbReference type="AlphaFoldDB" id="A0A9P4N0U6"/>
<dbReference type="OrthoDB" id="2919105at2759"/>
<name>A0A9P4N0U6_9PLEO</name>
<proteinExistence type="predicted"/>
<gene>
    <name evidence="1" type="ORF">CC78DRAFT_549438</name>
</gene>
<dbReference type="Proteomes" id="UP000800093">
    <property type="component" value="Unassembled WGS sequence"/>
</dbReference>
<sequence>MAKQSYSRCHQQKVSYVQKVRKNGPGYISNTSIGGLSQIEQLKKDLSMKKNIVIISRAGISTNAGGSLRSNVLLYGEYNPEELEILAAFNNNLHQPVDAVIIIGIRLGVGSLGGFMEKLYEKARPGNKKCLTV</sequence>
<dbReference type="InterPro" id="IPR029035">
    <property type="entry name" value="DHS-like_NAD/FAD-binding_dom"/>
</dbReference>
<dbReference type="EMBL" id="ML986789">
    <property type="protein sequence ID" value="KAF2258059.1"/>
    <property type="molecule type" value="Genomic_DNA"/>
</dbReference>
<comment type="caution">
    <text evidence="1">The sequence shown here is derived from an EMBL/GenBank/DDBJ whole genome shotgun (WGS) entry which is preliminary data.</text>
</comment>
<protein>
    <submittedName>
        <fullName evidence="1">Uncharacterized protein</fullName>
    </submittedName>
</protein>
<dbReference type="SUPFAM" id="SSF52467">
    <property type="entry name" value="DHS-like NAD/FAD-binding domain"/>
    <property type="match status" value="1"/>
</dbReference>
<keyword evidence="2" id="KW-1185">Reference proteome</keyword>